<comment type="caution">
    <text evidence="4">The sequence shown here is derived from an EMBL/GenBank/DDBJ whole genome shotgun (WGS) entry which is preliminary data.</text>
</comment>
<dbReference type="Proteomes" id="UP000250321">
    <property type="component" value="Unassembled WGS sequence"/>
</dbReference>
<dbReference type="Gene3D" id="3.30.460.10">
    <property type="entry name" value="Beta Polymerase, domain 2"/>
    <property type="match status" value="1"/>
</dbReference>
<evidence type="ECO:0000259" key="2">
    <source>
        <dbReference type="Pfam" id="PF22600"/>
    </source>
</evidence>
<dbReference type="SUPFAM" id="SSF81301">
    <property type="entry name" value="Nucleotidyltransferase"/>
    <property type="match status" value="1"/>
</dbReference>
<dbReference type="OrthoDB" id="273917at2759"/>
<proteinExistence type="predicted"/>
<feature type="region of interest" description="Disordered" evidence="1">
    <location>
        <begin position="1"/>
        <end position="49"/>
    </location>
</feature>
<evidence type="ECO:0000313" key="5">
    <source>
        <dbReference type="Proteomes" id="UP000250321"/>
    </source>
</evidence>
<organism evidence="4 5">
    <name type="scientific">Prunus yedoensis var. nudiflora</name>
    <dbReference type="NCBI Taxonomy" id="2094558"/>
    <lineage>
        <taxon>Eukaryota</taxon>
        <taxon>Viridiplantae</taxon>
        <taxon>Streptophyta</taxon>
        <taxon>Embryophyta</taxon>
        <taxon>Tracheophyta</taxon>
        <taxon>Spermatophyta</taxon>
        <taxon>Magnoliopsida</taxon>
        <taxon>eudicotyledons</taxon>
        <taxon>Gunneridae</taxon>
        <taxon>Pentapetalae</taxon>
        <taxon>rosids</taxon>
        <taxon>fabids</taxon>
        <taxon>Rosales</taxon>
        <taxon>Rosaceae</taxon>
        <taxon>Amygdaloideae</taxon>
        <taxon>Amygdaleae</taxon>
        <taxon>Prunus</taxon>
    </lineage>
</organism>
<dbReference type="InterPro" id="IPR043519">
    <property type="entry name" value="NT_sf"/>
</dbReference>
<protein>
    <recommendedName>
        <fullName evidence="6">Polymerase nucleotidyl transferase domain-containing protein</fullName>
    </recommendedName>
</protein>
<dbReference type="InterPro" id="IPR054708">
    <property type="entry name" value="MTPAP-like_central"/>
</dbReference>
<dbReference type="Pfam" id="PF22600">
    <property type="entry name" value="MTPAP-like_central"/>
    <property type="match status" value="1"/>
</dbReference>
<dbReference type="SUPFAM" id="SSF81631">
    <property type="entry name" value="PAP/OAS1 substrate-binding domain"/>
    <property type="match status" value="1"/>
</dbReference>
<name>A0A314ZIM7_PRUYE</name>
<accession>A0A314ZIM7</accession>
<dbReference type="PANTHER" id="PTHR45979:SF31">
    <property type="entry name" value="POLYMERASE NUCLEOTIDYL TRANSFERASE DOMAIN-CONTAINING PROTEIN"/>
    <property type="match status" value="1"/>
</dbReference>
<feature type="domain" description="Poly(A) RNA polymerase mitochondrial-like central palm" evidence="2">
    <location>
        <begin position="52"/>
        <end position="173"/>
    </location>
</feature>
<dbReference type="InterPro" id="IPR058920">
    <property type="entry name" value="PAP-OAS1-bd-rel"/>
</dbReference>
<dbReference type="AlphaFoldDB" id="A0A314ZIM7"/>
<dbReference type="PANTHER" id="PTHR45979">
    <property type="entry name" value="PAP/OAS1 SUBSTRATE-BINDING DOMAIN SUPERFAMILY"/>
    <property type="match status" value="1"/>
</dbReference>
<gene>
    <name evidence="4" type="ORF">Pyn_16325</name>
</gene>
<reference evidence="4 5" key="1">
    <citation type="submission" date="2018-02" db="EMBL/GenBank/DDBJ databases">
        <title>Draft genome of wild Prunus yedoensis var. nudiflora.</title>
        <authorList>
            <person name="Baek S."/>
            <person name="Kim J.-H."/>
            <person name="Choi K."/>
            <person name="Kim G.-B."/>
            <person name="Cho A."/>
            <person name="Jang H."/>
            <person name="Shin C.-H."/>
            <person name="Yu H.-J."/>
            <person name="Mun J.-H."/>
        </authorList>
    </citation>
    <scope>NUCLEOTIDE SEQUENCE [LARGE SCALE GENOMIC DNA]</scope>
    <source>
        <strain evidence="5">cv. Jeju island</strain>
        <tissue evidence="4">Leaf</tissue>
    </source>
</reference>
<evidence type="ECO:0000256" key="1">
    <source>
        <dbReference type="SAM" id="MobiDB-lite"/>
    </source>
</evidence>
<dbReference type="Pfam" id="PF26180">
    <property type="entry name" value="PAP-OAS1"/>
    <property type="match status" value="1"/>
</dbReference>
<dbReference type="Gene3D" id="1.10.1410.10">
    <property type="match status" value="1"/>
</dbReference>
<evidence type="ECO:0000259" key="3">
    <source>
        <dbReference type="Pfam" id="PF26180"/>
    </source>
</evidence>
<evidence type="ECO:0000313" key="4">
    <source>
        <dbReference type="EMBL" id="PQQ19179.1"/>
    </source>
</evidence>
<sequence length="674" mass="75777">MAHLKVCSPRPNGDVFREDRPCPSPPSPSLPTSNPDPSAVSPESWPRGEDATRDIVSKIQPTLVTHQARKEVIQYVQSLITSNVRCQVFPYGSVPLKTYLPDGDIDLTAFSSVNIEESFVTDVHAILKGEENNEAAQCLVKDVHCIDAEVKLVKCIVQNIVVDISFNQIGGLCTLRFLEQVDHYIGKDHLFKRSIILIKAWCYYESRILGAHHGLISTYALETLILYIFHIFHSSLDGPLTVLYRFLDYFSKFDWENYCISLNGPVCKSSLPDIVAEVPKNGGDDLLLSEEFIRNCVEMFSVPSKLCETNLRSFPLKHLNIIDPLKENNNLGRSVNRGSFYRICSAFKYGARKLGWILSLPGERTADELNKFFANTLDRHGSNCQTNDKNYALSGVLESLNILLELGGDFDNHCLNLQYGPYFPGSATSPPLLPSPPLSPQPWKENPWGVTSEAVQFHQNINSQTNINGVAWGAHAYHANDSTLSVAAFRGEKKKPRGTGTYIPNASFQSYRPYKDRFLPGRGRKQAPGTCFPLQRHAFSYGFAAAPQESISPREYNRQLSEAEYPVLGHGNSAKSDYHPHHLSIWESFHDIGLSNLPEKSECRSLSPPSWESHIPEVDSQSELFRANEERIEEQSYHLKNDDDFPPSPSSAFEGRIMRWRMKTLILVDANTLD</sequence>
<evidence type="ECO:0008006" key="6">
    <source>
        <dbReference type="Google" id="ProtNLM"/>
    </source>
</evidence>
<dbReference type="CDD" id="cd05402">
    <property type="entry name" value="NT_PAP_TUTase"/>
    <property type="match status" value="1"/>
</dbReference>
<dbReference type="InterPro" id="IPR058921">
    <property type="entry name" value="PAP/OAS1-rel"/>
</dbReference>
<dbReference type="EMBL" id="PJQY01000078">
    <property type="protein sequence ID" value="PQQ19179.1"/>
    <property type="molecule type" value="Genomic_DNA"/>
</dbReference>
<keyword evidence="5" id="KW-1185">Reference proteome</keyword>
<dbReference type="STRING" id="2094558.A0A314ZIM7"/>
<feature type="domain" description="PAP/OAS1 substrate-binding-related" evidence="3">
    <location>
        <begin position="185"/>
        <end position="377"/>
    </location>
</feature>